<accession>A0A7W2ADZ5</accession>
<keyword evidence="1" id="KW-0489">Methyltransferase</keyword>
<organism evidence="1 2">
    <name type="scientific">Marinobacterium marinum</name>
    <dbReference type="NCBI Taxonomy" id="2756129"/>
    <lineage>
        <taxon>Bacteria</taxon>
        <taxon>Pseudomonadati</taxon>
        <taxon>Pseudomonadota</taxon>
        <taxon>Gammaproteobacteria</taxon>
        <taxon>Oceanospirillales</taxon>
        <taxon>Oceanospirillaceae</taxon>
        <taxon>Marinobacterium</taxon>
    </lineage>
</organism>
<comment type="caution">
    <text evidence="1">The sequence shown here is derived from an EMBL/GenBank/DDBJ whole genome shotgun (WGS) entry which is preliminary data.</text>
</comment>
<proteinExistence type="predicted"/>
<keyword evidence="2" id="KW-1185">Reference proteome</keyword>
<sequence>MPKQTIAHYHQQAEHFQAQYDSVAAHEVHADWAYLLAERTPGLALDVGAGSGRDAHWMAQKGWLVTAVEPAQGLRELGCRTTGDQVRWADTQLPLLLDLATPAQGYDLILLSAVWMHLPAAERPQAFARLADLMAKGGLLIITLRFGPSDPARPMYPVSTEELAQLAAQHGLQLKALNNGGTNADFLQRQEVSWQTVCIQRPAEVQG</sequence>
<dbReference type="GO" id="GO:0032259">
    <property type="term" value="P:methylation"/>
    <property type="evidence" value="ECO:0007669"/>
    <property type="project" value="UniProtKB-KW"/>
</dbReference>
<dbReference type="CDD" id="cd02440">
    <property type="entry name" value="AdoMet_MTases"/>
    <property type="match status" value="1"/>
</dbReference>
<dbReference type="Gene3D" id="3.40.50.150">
    <property type="entry name" value="Vaccinia Virus protein VP39"/>
    <property type="match status" value="1"/>
</dbReference>
<dbReference type="InterPro" id="IPR029063">
    <property type="entry name" value="SAM-dependent_MTases_sf"/>
</dbReference>
<protein>
    <submittedName>
        <fullName evidence="1">Class I SAM-dependent methyltransferase</fullName>
    </submittedName>
</protein>
<dbReference type="Pfam" id="PF13489">
    <property type="entry name" value="Methyltransf_23"/>
    <property type="match status" value="1"/>
</dbReference>
<dbReference type="RefSeq" id="WP_181741724.1">
    <property type="nucleotide sequence ID" value="NZ_JACEMT010000055.1"/>
</dbReference>
<evidence type="ECO:0000313" key="2">
    <source>
        <dbReference type="Proteomes" id="UP000538931"/>
    </source>
</evidence>
<reference evidence="1 2" key="1">
    <citation type="submission" date="2020-07" db="EMBL/GenBank/DDBJ databases">
        <title>Bacterium isolated from marien macroalgae.</title>
        <authorList>
            <person name="Zhu K."/>
            <person name="Lu D."/>
            <person name="Du Z."/>
        </authorList>
    </citation>
    <scope>NUCLEOTIDE SEQUENCE [LARGE SCALE GENOMIC DNA]</scope>
    <source>
        <strain evidence="1 2">3-1745</strain>
    </source>
</reference>
<gene>
    <name evidence="1" type="ORF">H1S06_15170</name>
</gene>
<dbReference type="GO" id="GO:0008168">
    <property type="term" value="F:methyltransferase activity"/>
    <property type="evidence" value="ECO:0007669"/>
    <property type="project" value="UniProtKB-KW"/>
</dbReference>
<dbReference type="AlphaFoldDB" id="A0A7W2ADZ5"/>
<name>A0A7W2ADZ5_9GAMM</name>
<dbReference type="SUPFAM" id="SSF53335">
    <property type="entry name" value="S-adenosyl-L-methionine-dependent methyltransferases"/>
    <property type="match status" value="1"/>
</dbReference>
<keyword evidence="1" id="KW-0808">Transferase</keyword>
<dbReference type="Proteomes" id="UP000538931">
    <property type="component" value="Unassembled WGS sequence"/>
</dbReference>
<dbReference type="EMBL" id="JACEMT010000055">
    <property type="protein sequence ID" value="MBA4503698.1"/>
    <property type="molecule type" value="Genomic_DNA"/>
</dbReference>
<evidence type="ECO:0000313" key="1">
    <source>
        <dbReference type="EMBL" id="MBA4503698.1"/>
    </source>
</evidence>